<accession>A0A2T0FKR9</accession>
<proteinExistence type="predicted"/>
<comment type="caution">
    <text evidence="2">The sequence shown here is derived from an EMBL/GenBank/DDBJ whole genome shotgun (WGS) entry which is preliminary data.</text>
</comment>
<name>A0A2T0FKR9_9ASCO</name>
<dbReference type="GO" id="GO:0003735">
    <property type="term" value="F:structural constituent of ribosome"/>
    <property type="evidence" value="ECO:0007669"/>
    <property type="project" value="InterPro"/>
</dbReference>
<dbReference type="OrthoDB" id="18529at2759"/>
<organism evidence="2 3">
    <name type="scientific">Wickerhamiella sorbophila</name>
    <dbReference type="NCBI Taxonomy" id="45607"/>
    <lineage>
        <taxon>Eukaryota</taxon>
        <taxon>Fungi</taxon>
        <taxon>Dikarya</taxon>
        <taxon>Ascomycota</taxon>
        <taxon>Saccharomycotina</taxon>
        <taxon>Dipodascomycetes</taxon>
        <taxon>Dipodascales</taxon>
        <taxon>Trichomonascaceae</taxon>
        <taxon>Wickerhamiella</taxon>
    </lineage>
</organism>
<reference evidence="2 3" key="1">
    <citation type="submission" date="2017-04" db="EMBL/GenBank/DDBJ databases">
        <title>Genome sequencing of [Candida] sorbophila.</title>
        <authorList>
            <person name="Ahn J.O."/>
        </authorList>
    </citation>
    <scope>NUCLEOTIDE SEQUENCE [LARGE SCALE GENOMIC DNA]</scope>
    <source>
        <strain evidence="2 3">DS02</strain>
    </source>
</reference>
<gene>
    <name evidence="2" type="ORF">B9G98_03211</name>
</gene>
<evidence type="ECO:0000313" key="3">
    <source>
        <dbReference type="Proteomes" id="UP000238350"/>
    </source>
</evidence>
<dbReference type="STRING" id="45607.A0A2T0FKR9"/>
<dbReference type="EMBL" id="NDIQ01000021">
    <property type="protein sequence ID" value="PRT55591.1"/>
    <property type="molecule type" value="Genomic_DNA"/>
</dbReference>
<dbReference type="GeneID" id="36516959"/>
<evidence type="ECO:0000259" key="1">
    <source>
        <dbReference type="Pfam" id="PF18126"/>
    </source>
</evidence>
<protein>
    <submittedName>
        <fullName evidence="2">54S ribosomal protein L25, mitochondrial</fullName>
    </submittedName>
</protein>
<dbReference type="RefSeq" id="XP_024665536.1">
    <property type="nucleotide sequence ID" value="XM_024809768.1"/>
</dbReference>
<dbReference type="PANTHER" id="PTHR28041">
    <property type="entry name" value="54S RIBOSOMAL PROTEIN L25, MITOCHONDRIAL"/>
    <property type="match status" value="1"/>
</dbReference>
<keyword evidence="3" id="KW-1185">Reference proteome</keyword>
<dbReference type="AlphaFoldDB" id="A0A2T0FKR9"/>
<dbReference type="GO" id="GO:0005762">
    <property type="term" value="C:mitochondrial large ribosomal subunit"/>
    <property type="evidence" value="ECO:0007669"/>
    <property type="project" value="InterPro"/>
</dbReference>
<evidence type="ECO:0000313" key="2">
    <source>
        <dbReference type="EMBL" id="PRT55591.1"/>
    </source>
</evidence>
<feature type="domain" description="Large ribosomal subunit protein mL59" evidence="1">
    <location>
        <begin position="42"/>
        <end position="166"/>
    </location>
</feature>
<dbReference type="PANTHER" id="PTHR28041:SF1">
    <property type="entry name" value="LARGE RIBOSOMAL SUBUNIT PROTEIN ML59"/>
    <property type="match status" value="1"/>
</dbReference>
<dbReference type="Proteomes" id="UP000238350">
    <property type="component" value="Unassembled WGS sequence"/>
</dbReference>
<sequence>MKPSLALFRIPRRLASEVIKSATNAEKQGVANAYFAELPPVLSRFFEKFPPSPFREYSAKPTLTNAENANPFLPNRHPVTNSWHKPKYSMRRQADLWKAAYRFGIEHLMPPLLHNRTFYEDRYEQPRKVRGAHLFKLRKGERIAPMREKEVQEAREKLDDLIADRKGKRFEKFVSNKGHAGFV</sequence>
<dbReference type="Pfam" id="PF18126">
    <property type="entry name" value="Mitoc_mL59"/>
    <property type="match status" value="1"/>
</dbReference>
<dbReference type="InterPro" id="IPR040922">
    <property type="entry name" value="Ribosomal_mL59_dom"/>
</dbReference>
<keyword evidence="2" id="KW-0687">Ribonucleoprotein</keyword>
<keyword evidence="2" id="KW-0689">Ribosomal protein</keyword>
<dbReference type="InterPro" id="IPR037507">
    <property type="entry name" value="Ribosomal_mL59"/>
</dbReference>